<dbReference type="OrthoDB" id="9776955at2"/>
<protein>
    <submittedName>
        <fullName evidence="1">Putative ABC transport system substrate-binding protein</fullName>
    </submittedName>
</protein>
<sequence>MRRREFIVLSGSAAAWPLAARAQQSGDMRRVCVLMGIAESDPAQRSLVSAFTQGLQGLGWVPGRNIRIDYRWGAGDADKIQSFAREFVEQKPDLIIGHTSPVVAALKQLTSTISIVFTQVSDPVGSHFVDGLARPGGNITGFTNLEASMGSKLMELLKEVAPQTSRIALMFNPATSPDGGSYFLRPVEVAAPKLKLVMLAAPVHSPAEIESTMVSLAREPNSGLIVMPDIFILAHREQIIALADRYRLPAAYAYRLFPASGGLMSYGTDLVDLFRRAAPYVDRILKGEKPADLPVQTPTKYELVINLKTAKALGVTVPPSLLARVDEVIE</sequence>
<proteinExistence type="predicted"/>
<dbReference type="Pfam" id="PF04392">
    <property type="entry name" value="ABC_sub_bind"/>
    <property type="match status" value="1"/>
</dbReference>
<dbReference type="InterPro" id="IPR028082">
    <property type="entry name" value="Peripla_BP_I"/>
</dbReference>
<evidence type="ECO:0000313" key="1">
    <source>
        <dbReference type="EMBL" id="SHG41810.1"/>
    </source>
</evidence>
<organism evidence="1 2">
    <name type="scientific">Bradyrhizobium erythrophlei</name>
    <dbReference type="NCBI Taxonomy" id="1437360"/>
    <lineage>
        <taxon>Bacteria</taxon>
        <taxon>Pseudomonadati</taxon>
        <taxon>Pseudomonadota</taxon>
        <taxon>Alphaproteobacteria</taxon>
        <taxon>Hyphomicrobiales</taxon>
        <taxon>Nitrobacteraceae</taxon>
        <taxon>Bradyrhizobium</taxon>
    </lineage>
</organism>
<dbReference type="Proteomes" id="UP000189796">
    <property type="component" value="Chromosome I"/>
</dbReference>
<dbReference type="PANTHER" id="PTHR35271">
    <property type="entry name" value="ABC TRANSPORTER, SUBSTRATE-BINDING LIPOPROTEIN-RELATED"/>
    <property type="match status" value="1"/>
</dbReference>
<dbReference type="AlphaFoldDB" id="A0A1M5JNF7"/>
<accession>A0A1M5JNF7</accession>
<dbReference type="PANTHER" id="PTHR35271:SF1">
    <property type="entry name" value="ABC TRANSPORTER, SUBSTRATE-BINDING LIPOPROTEIN"/>
    <property type="match status" value="1"/>
</dbReference>
<name>A0A1M5JNF7_9BRAD</name>
<reference evidence="1 2" key="1">
    <citation type="submission" date="2016-11" db="EMBL/GenBank/DDBJ databases">
        <authorList>
            <person name="Jaros S."/>
            <person name="Januszkiewicz K."/>
            <person name="Wedrychowicz H."/>
        </authorList>
    </citation>
    <scope>NUCLEOTIDE SEQUENCE [LARGE SCALE GENOMIC DNA]</scope>
    <source>
        <strain evidence="1 2">GAS138</strain>
    </source>
</reference>
<gene>
    <name evidence="1" type="ORF">SAMN05443248_1487</name>
</gene>
<dbReference type="InterPro" id="IPR007487">
    <property type="entry name" value="ABC_transpt-TYRBP-like"/>
</dbReference>
<dbReference type="CDD" id="cd06325">
    <property type="entry name" value="PBP1_ABC_unchar_transporter"/>
    <property type="match status" value="1"/>
</dbReference>
<dbReference type="EMBL" id="LT670817">
    <property type="protein sequence ID" value="SHG41810.1"/>
    <property type="molecule type" value="Genomic_DNA"/>
</dbReference>
<evidence type="ECO:0000313" key="2">
    <source>
        <dbReference type="Proteomes" id="UP000189796"/>
    </source>
</evidence>
<dbReference type="Gene3D" id="3.40.50.2300">
    <property type="match status" value="2"/>
</dbReference>
<dbReference type="SUPFAM" id="SSF53822">
    <property type="entry name" value="Periplasmic binding protein-like I"/>
    <property type="match status" value="1"/>
</dbReference>